<proteinExistence type="predicted"/>
<evidence type="ECO:0000313" key="2">
    <source>
        <dbReference type="Proteomes" id="UP001356427"/>
    </source>
</evidence>
<gene>
    <name evidence="1" type="ORF">J4Q44_G00080890</name>
</gene>
<dbReference type="AlphaFoldDB" id="A0AAN8M0C0"/>
<dbReference type="Gene3D" id="3.80.10.10">
    <property type="entry name" value="Ribonuclease Inhibitor"/>
    <property type="match status" value="1"/>
</dbReference>
<organism evidence="1 2">
    <name type="scientific">Coregonus suidteri</name>
    <dbReference type="NCBI Taxonomy" id="861788"/>
    <lineage>
        <taxon>Eukaryota</taxon>
        <taxon>Metazoa</taxon>
        <taxon>Chordata</taxon>
        <taxon>Craniata</taxon>
        <taxon>Vertebrata</taxon>
        <taxon>Euteleostomi</taxon>
        <taxon>Actinopterygii</taxon>
        <taxon>Neopterygii</taxon>
        <taxon>Teleostei</taxon>
        <taxon>Protacanthopterygii</taxon>
        <taxon>Salmoniformes</taxon>
        <taxon>Salmonidae</taxon>
        <taxon>Coregoninae</taxon>
        <taxon>Coregonus</taxon>
    </lineage>
</organism>
<keyword evidence="2" id="KW-1185">Reference proteome</keyword>
<dbReference type="EMBL" id="JAGTTL010000006">
    <property type="protein sequence ID" value="KAK6321113.1"/>
    <property type="molecule type" value="Genomic_DNA"/>
</dbReference>
<dbReference type="InterPro" id="IPR032675">
    <property type="entry name" value="LRR_dom_sf"/>
</dbReference>
<dbReference type="Proteomes" id="UP001356427">
    <property type="component" value="Unassembled WGS sequence"/>
</dbReference>
<reference evidence="1 2" key="1">
    <citation type="submission" date="2021-04" db="EMBL/GenBank/DDBJ databases">
        <authorList>
            <person name="De Guttry C."/>
            <person name="Zahm M."/>
            <person name="Klopp C."/>
            <person name="Cabau C."/>
            <person name="Louis A."/>
            <person name="Berthelot C."/>
            <person name="Parey E."/>
            <person name="Roest Crollius H."/>
            <person name="Montfort J."/>
            <person name="Robinson-Rechavi M."/>
            <person name="Bucao C."/>
            <person name="Bouchez O."/>
            <person name="Gislard M."/>
            <person name="Lluch J."/>
            <person name="Milhes M."/>
            <person name="Lampietro C."/>
            <person name="Lopez Roques C."/>
            <person name="Donnadieu C."/>
            <person name="Braasch I."/>
            <person name="Desvignes T."/>
            <person name="Postlethwait J."/>
            <person name="Bobe J."/>
            <person name="Wedekind C."/>
            <person name="Guiguen Y."/>
        </authorList>
    </citation>
    <scope>NUCLEOTIDE SEQUENCE [LARGE SCALE GENOMIC DNA]</scope>
    <source>
        <strain evidence="1">Cs_M1</strain>
        <tissue evidence="1">Blood</tissue>
    </source>
</reference>
<protein>
    <submittedName>
        <fullName evidence="1">Uncharacterized protein</fullName>
    </submittedName>
</protein>
<sequence>MPANIPNGITQLFLDRNNIDDIPKSSPAPQPAPSVPCSTPSWSTCISTNSIESINGTQLCPFSLSSESLTDEALMPRLRYLRLDGNHLSPPVPLDIIMCFRHLKSIVI</sequence>
<comment type="caution">
    <text evidence="1">The sequence shown here is derived from an EMBL/GenBank/DDBJ whole genome shotgun (WGS) entry which is preliminary data.</text>
</comment>
<accession>A0AAN8M0C0</accession>
<evidence type="ECO:0000313" key="1">
    <source>
        <dbReference type="EMBL" id="KAK6321113.1"/>
    </source>
</evidence>
<name>A0AAN8M0C0_9TELE</name>